<keyword evidence="4" id="KW-1185">Reference proteome</keyword>
<feature type="region of interest" description="Disordered" evidence="1">
    <location>
        <begin position="1"/>
        <end position="21"/>
    </location>
</feature>
<dbReference type="InterPro" id="IPR001433">
    <property type="entry name" value="OxRdtase_FAD/NAD-bd"/>
</dbReference>
<accession>A0ABR2YB66</accession>
<sequence>MLRTNRISKDPSPYHVGEQHAQTRVGVRDIAERIGRAYIRKYLTDQAKEFYNELPFLNVGTRAPDGSIWATTLCGIPGFIKATDDHHFAVDLKQIYGDPIKFAEGDLIGSVGVMLHNRRRNRLNCLVESLQPGACTLKVLQSFGNCPKYIQVRRIVVDADELATLGEEERPVTEGTTVLGPEQRALIARSDTLFLATGFSGLGDGADGVNGCDCNHRGGAPGFVEVSGDGTLQCPDYVGNNMFCSFGNVMLDCRVGIQFIDFTNGDSLQLTGHGKILFDERSLPGAQRTLEFVTCRWVHVKGGLPISTEGPVQLTWTISSHPQQIAATGKFTISVKKAGLVSTHLHDKVQVMNELIFRGVDGDFTLDKAAKCIPAAGVLLVAGGIGITPMRTIFAECIKRGIPVTLLYTVRHLEDAAFLAEFQEGAAAHDNVKVALTLSAATGGLIEGAPSGVTTLSGRVSAAMIQQVCPDVSKREVFQCGPDTMMDSVMQALLTLGLSSAQVHQESFSF</sequence>
<evidence type="ECO:0000259" key="2">
    <source>
        <dbReference type="Pfam" id="PF00175"/>
    </source>
</evidence>
<dbReference type="InterPro" id="IPR039261">
    <property type="entry name" value="FNR_nucleotide-bd"/>
</dbReference>
<dbReference type="PANTHER" id="PTHR42815:SF2">
    <property type="entry name" value="FAD-BINDING, PUTATIVE (AFU_ORTHOLOGUE AFUA_6G07600)-RELATED"/>
    <property type="match status" value="1"/>
</dbReference>
<dbReference type="Gene3D" id="2.30.110.10">
    <property type="entry name" value="Electron Transport, Fmn-binding Protein, Chain A"/>
    <property type="match status" value="1"/>
</dbReference>
<evidence type="ECO:0000313" key="4">
    <source>
        <dbReference type="Proteomes" id="UP001491310"/>
    </source>
</evidence>
<dbReference type="InterPro" id="IPR012349">
    <property type="entry name" value="Split_barrel_FMN-bd"/>
</dbReference>
<evidence type="ECO:0000313" key="3">
    <source>
        <dbReference type="EMBL" id="KAK9901386.1"/>
    </source>
</evidence>
<protein>
    <recommendedName>
        <fullName evidence="2">Oxidoreductase FAD/NAD(P)-binding domain-containing protein</fullName>
    </recommendedName>
</protein>
<organism evidence="3 4">
    <name type="scientific">Coccomyxa subellipsoidea</name>
    <dbReference type="NCBI Taxonomy" id="248742"/>
    <lineage>
        <taxon>Eukaryota</taxon>
        <taxon>Viridiplantae</taxon>
        <taxon>Chlorophyta</taxon>
        <taxon>core chlorophytes</taxon>
        <taxon>Trebouxiophyceae</taxon>
        <taxon>Trebouxiophyceae incertae sedis</taxon>
        <taxon>Coccomyxaceae</taxon>
        <taxon>Coccomyxa</taxon>
    </lineage>
</organism>
<dbReference type="Proteomes" id="UP001491310">
    <property type="component" value="Unassembled WGS sequence"/>
</dbReference>
<dbReference type="Gene3D" id="3.40.50.80">
    <property type="entry name" value="Nucleotide-binding domain of ferredoxin-NADP reductase (FNR) module"/>
    <property type="match status" value="1"/>
</dbReference>
<dbReference type="EMBL" id="JALJOT010000018">
    <property type="protein sequence ID" value="KAK9901386.1"/>
    <property type="molecule type" value="Genomic_DNA"/>
</dbReference>
<proteinExistence type="predicted"/>
<name>A0ABR2YB66_9CHLO</name>
<gene>
    <name evidence="3" type="ORF">WJX75_009774</name>
</gene>
<feature type="domain" description="Oxidoreductase FAD/NAD(P)-binding" evidence="2">
    <location>
        <begin position="380"/>
        <end position="489"/>
    </location>
</feature>
<evidence type="ECO:0000256" key="1">
    <source>
        <dbReference type="SAM" id="MobiDB-lite"/>
    </source>
</evidence>
<comment type="caution">
    <text evidence="3">The sequence shown here is derived from an EMBL/GenBank/DDBJ whole genome shotgun (WGS) entry which is preliminary data.</text>
</comment>
<dbReference type="Pfam" id="PF00175">
    <property type="entry name" value="NAD_binding_1"/>
    <property type="match status" value="1"/>
</dbReference>
<dbReference type="SUPFAM" id="SSF52343">
    <property type="entry name" value="Ferredoxin reductase-like, C-terminal NADP-linked domain"/>
    <property type="match status" value="1"/>
</dbReference>
<dbReference type="PANTHER" id="PTHR42815">
    <property type="entry name" value="FAD-BINDING, PUTATIVE (AFU_ORTHOLOGUE AFUA_6G07600)-RELATED"/>
    <property type="match status" value="1"/>
</dbReference>
<reference evidence="3 4" key="1">
    <citation type="journal article" date="2024" name="Nat. Commun.">
        <title>Phylogenomics reveals the evolutionary origins of lichenization in chlorophyte algae.</title>
        <authorList>
            <person name="Puginier C."/>
            <person name="Libourel C."/>
            <person name="Otte J."/>
            <person name="Skaloud P."/>
            <person name="Haon M."/>
            <person name="Grisel S."/>
            <person name="Petersen M."/>
            <person name="Berrin J.G."/>
            <person name="Delaux P.M."/>
            <person name="Dal Grande F."/>
            <person name="Keller J."/>
        </authorList>
    </citation>
    <scope>NUCLEOTIDE SEQUENCE [LARGE SCALE GENOMIC DNA]</scope>
    <source>
        <strain evidence="3 4">SAG 216-7</strain>
    </source>
</reference>